<evidence type="ECO:0000313" key="2">
    <source>
        <dbReference type="EMBL" id="QQO11434.1"/>
    </source>
</evidence>
<dbReference type="Gene3D" id="3.40.50.11440">
    <property type="match status" value="1"/>
</dbReference>
<dbReference type="Proteomes" id="UP000595917">
    <property type="component" value="Chromosome"/>
</dbReference>
<evidence type="ECO:0000313" key="3">
    <source>
        <dbReference type="Proteomes" id="UP000595917"/>
    </source>
</evidence>
<dbReference type="InterPro" id="IPR007160">
    <property type="entry name" value="DUF362"/>
</dbReference>
<dbReference type="KEGG" id="bhc:JFL75_17530"/>
<protein>
    <submittedName>
        <fullName evidence="2">DUF362 domain-containing protein</fullName>
    </submittedName>
</protein>
<dbReference type="Pfam" id="PF04015">
    <property type="entry name" value="DUF362"/>
    <property type="match status" value="1"/>
</dbReference>
<keyword evidence="3" id="KW-1185">Reference proteome</keyword>
<dbReference type="AlphaFoldDB" id="A0A7T8BB49"/>
<reference evidence="2" key="1">
    <citation type="submission" date="2021-01" db="EMBL/GenBank/DDBJ databases">
        <title>Description of Breznakiella homolactica.</title>
        <authorList>
            <person name="Song Y."/>
            <person name="Brune A."/>
        </authorList>
    </citation>
    <scope>NUCLEOTIDE SEQUENCE</scope>
    <source>
        <strain evidence="2">RmG30</strain>
    </source>
</reference>
<name>A0A7T8BB49_9SPIR</name>
<proteinExistence type="predicted"/>
<sequence>MVLVILSGCNSNAASNTGSSGNAVQSQGTAAAAPESGVSAGNPGASGKAVVYMTSDISPAGLAAVYGALGREAAGNNVAVKLSTGEPGGKHFLSPDLIKDLVQSVDGTIVEANTAYGGRRAATAMHYQVARDHGFTAIAPVVILDENGDIPLPVANGKHLKEDLVGAHFNDYDFHMVLSHFKGHAMGGFGGALKNLSIGYASSRGKSLIHSGGKSLTSPWGGEQNDFLESMAEAAQAVVNAGGPENFVYINVMNHLSVDCDCSSNPAAPTMADIAILASLDPVALDKACVDLVYAAPDGKDLIERIESRNGILTVTHAAAIGLGSMDYELVRLD</sequence>
<feature type="domain" description="DUF362" evidence="1">
    <location>
        <begin position="78"/>
        <end position="291"/>
    </location>
</feature>
<gene>
    <name evidence="2" type="ORF">JFL75_17530</name>
</gene>
<dbReference type="EMBL" id="CP067089">
    <property type="protein sequence ID" value="QQO11434.1"/>
    <property type="molecule type" value="Genomic_DNA"/>
</dbReference>
<evidence type="ECO:0000259" key="1">
    <source>
        <dbReference type="Pfam" id="PF04015"/>
    </source>
</evidence>
<accession>A0A7T8BB49</accession>
<organism evidence="2 3">
    <name type="scientific">Breznakiella homolactica</name>
    <dbReference type="NCBI Taxonomy" id="2798577"/>
    <lineage>
        <taxon>Bacteria</taxon>
        <taxon>Pseudomonadati</taxon>
        <taxon>Spirochaetota</taxon>
        <taxon>Spirochaetia</taxon>
        <taxon>Spirochaetales</taxon>
        <taxon>Breznakiellaceae</taxon>
        <taxon>Breznakiella</taxon>
    </lineage>
</organism>